<dbReference type="AlphaFoldDB" id="A0A7S4F353"/>
<reference evidence="2" key="1">
    <citation type="submission" date="2021-01" db="EMBL/GenBank/DDBJ databases">
        <authorList>
            <person name="Corre E."/>
            <person name="Pelletier E."/>
            <person name="Niang G."/>
            <person name="Scheremetjew M."/>
            <person name="Finn R."/>
            <person name="Kale V."/>
            <person name="Holt S."/>
            <person name="Cochrane G."/>
            <person name="Meng A."/>
            <person name="Brown T."/>
            <person name="Cohen L."/>
        </authorList>
    </citation>
    <scope>NUCLEOTIDE SEQUENCE</scope>
    <source>
        <strain evidence="2">CCMP645</strain>
    </source>
</reference>
<accession>A0A7S4F353</accession>
<feature type="region of interest" description="Disordered" evidence="1">
    <location>
        <begin position="364"/>
        <end position="383"/>
    </location>
</feature>
<evidence type="ECO:0000313" key="2">
    <source>
        <dbReference type="EMBL" id="CAE0769250.1"/>
    </source>
</evidence>
<proteinExistence type="predicted"/>
<feature type="region of interest" description="Disordered" evidence="1">
    <location>
        <begin position="270"/>
        <end position="303"/>
    </location>
</feature>
<feature type="region of interest" description="Disordered" evidence="1">
    <location>
        <begin position="172"/>
        <end position="196"/>
    </location>
</feature>
<sequence>MVEIVEVHADGTEEMLTSFMELDELPTVYPFDKDATYAKQKRVDDIAVDADSQMNSGCEFSGCRIPRPLPSSMRDAAAPASGPGVKMWGSRHAGQSVAEPTKLLKYKPESRPVETLRVPPCFPESPLVIMASTENMGQCATLALPPRFDSSMWREPAKGMRGGQFERDVAQARAAGGRNRVDPADGDSDGMEDELEDDAATEAATEGLEGCARGCTGARTSAAVQRAAMASAGAGGEAALHSQRKRELSEGDLIEKLADCTCDAPLKRPRFTSDGTSASTGGSSMGAAGRGMGSHAGVSHSASLHAQRVGLDGVASTSASQPASVPAPVAAPRHELKAAAVPALTRDIAAAHMTGIDLPADPANHGAAPASATATTSAPATPATATPATCVPTSAAAAAVAAVAAVATTEATAPFRSAITAIAPSAAIAACATELPTAAIT</sequence>
<feature type="compositionally biased region" description="Low complexity" evidence="1">
    <location>
        <begin position="367"/>
        <end position="383"/>
    </location>
</feature>
<gene>
    <name evidence="2" type="ORF">PCAR00345_LOCUS21862</name>
</gene>
<dbReference type="EMBL" id="HBIZ01034311">
    <property type="protein sequence ID" value="CAE0769250.1"/>
    <property type="molecule type" value="Transcribed_RNA"/>
</dbReference>
<protein>
    <submittedName>
        <fullName evidence="2">Uncharacterized protein</fullName>
    </submittedName>
</protein>
<name>A0A7S4F353_CHRCT</name>
<organism evidence="2">
    <name type="scientific">Chrysotila carterae</name>
    <name type="common">Marine alga</name>
    <name type="synonym">Syracosphaera carterae</name>
    <dbReference type="NCBI Taxonomy" id="13221"/>
    <lineage>
        <taxon>Eukaryota</taxon>
        <taxon>Haptista</taxon>
        <taxon>Haptophyta</taxon>
        <taxon>Prymnesiophyceae</taxon>
        <taxon>Isochrysidales</taxon>
        <taxon>Isochrysidaceae</taxon>
        <taxon>Chrysotila</taxon>
    </lineage>
</organism>
<evidence type="ECO:0000256" key="1">
    <source>
        <dbReference type="SAM" id="MobiDB-lite"/>
    </source>
</evidence>
<feature type="compositionally biased region" description="Acidic residues" evidence="1">
    <location>
        <begin position="184"/>
        <end position="196"/>
    </location>
</feature>
<feature type="compositionally biased region" description="Low complexity" evidence="1">
    <location>
        <begin position="272"/>
        <end position="287"/>
    </location>
</feature>